<accession>X1N948</accession>
<dbReference type="EMBL" id="BARV01009340">
    <property type="protein sequence ID" value="GAI15154.1"/>
    <property type="molecule type" value="Genomic_DNA"/>
</dbReference>
<evidence type="ECO:0000256" key="1">
    <source>
        <dbReference type="SAM" id="Phobius"/>
    </source>
</evidence>
<proteinExistence type="predicted"/>
<gene>
    <name evidence="2" type="ORF">S06H3_18461</name>
</gene>
<keyword evidence="1" id="KW-0812">Transmembrane</keyword>
<feature type="transmembrane region" description="Helical" evidence="1">
    <location>
        <begin position="35"/>
        <end position="53"/>
    </location>
</feature>
<evidence type="ECO:0008006" key="3">
    <source>
        <dbReference type="Google" id="ProtNLM"/>
    </source>
</evidence>
<feature type="non-terminal residue" evidence="2">
    <location>
        <position position="1"/>
    </location>
</feature>
<keyword evidence="1" id="KW-1133">Transmembrane helix</keyword>
<protein>
    <recommendedName>
        <fullName evidence="3">ZIP family metal transporter</fullName>
    </recommendedName>
</protein>
<organism evidence="2">
    <name type="scientific">marine sediment metagenome</name>
    <dbReference type="NCBI Taxonomy" id="412755"/>
    <lineage>
        <taxon>unclassified sequences</taxon>
        <taxon>metagenomes</taxon>
        <taxon>ecological metagenomes</taxon>
    </lineage>
</organism>
<dbReference type="AlphaFoldDB" id="X1N948"/>
<sequence>ASLAAGLATGAGAVLFVVCDELIPESHRKGHERDATFGLITGFIIMMVLDTVLG</sequence>
<name>X1N948_9ZZZZ</name>
<reference evidence="2" key="1">
    <citation type="journal article" date="2014" name="Front. Microbiol.">
        <title>High frequency of phylogenetically diverse reductive dehalogenase-homologous genes in deep subseafloor sedimentary metagenomes.</title>
        <authorList>
            <person name="Kawai M."/>
            <person name="Futagami T."/>
            <person name="Toyoda A."/>
            <person name="Takaki Y."/>
            <person name="Nishi S."/>
            <person name="Hori S."/>
            <person name="Arai W."/>
            <person name="Tsubouchi T."/>
            <person name="Morono Y."/>
            <person name="Uchiyama I."/>
            <person name="Ito T."/>
            <person name="Fujiyama A."/>
            <person name="Inagaki F."/>
            <person name="Takami H."/>
        </authorList>
    </citation>
    <scope>NUCLEOTIDE SEQUENCE</scope>
    <source>
        <strain evidence="2">Expedition CK06-06</strain>
    </source>
</reference>
<keyword evidence="1" id="KW-0472">Membrane</keyword>
<comment type="caution">
    <text evidence="2">The sequence shown here is derived from an EMBL/GenBank/DDBJ whole genome shotgun (WGS) entry which is preliminary data.</text>
</comment>
<evidence type="ECO:0000313" key="2">
    <source>
        <dbReference type="EMBL" id="GAI15154.1"/>
    </source>
</evidence>